<dbReference type="Pfam" id="PF01464">
    <property type="entry name" value="SLT"/>
    <property type="match status" value="1"/>
</dbReference>
<keyword evidence="1 2" id="KW-0732">Signal</keyword>
<organism evidence="4 5">
    <name type="scientific">Texcoconibacillus texcoconensis</name>
    <dbReference type="NCBI Taxonomy" id="1095777"/>
    <lineage>
        <taxon>Bacteria</taxon>
        <taxon>Bacillati</taxon>
        <taxon>Bacillota</taxon>
        <taxon>Bacilli</taxon>
        <taxon>Bacillales</taxon>
        <taxon>Bacillaceae</taxon>
        <taxon>Texcoconibacillus</taxon>
    </lineage>
</organism>
<feature type="signal peptide" evidence="2">
    <location>
        <begin position="1"/>
        <end position="19"/>
    </location>
</feature>
<dbReference type="PROSITE" id="PS51272">
    <property type="entry name" value="SLH"/>
    <property type="match status" value="3"/>
</dbReference>
<sequence>MNKRSKWLSAFTVSGILFATGGVGGVTANDTIKDNCDLTADIEDGENPDYQTTNCLLTEAALKLDVPPEVIKGIAQVEQGEWKHFDEDGETIISEDGGIGLMQITNTQDYDVERLHDDLLYNIEAGVEILKNMKQERQELPTIHKGTEDYIESWYFPVMAYNGIKPVNSPVYMADGTQNSDAYQERVFSEIESLSLLGASLSLPNFTRDDFDYDSASSENIEFLTAEFELTDSLTRSNYQLTEGDLVYTTENARIREQATTESDSITTVEADTPLTIQAGYEYEEVLDRQNHFVWYPIETADGQEGYIASALIEQRPKAPDNFQYQQDEGILSGEAASNKTIKVENDTKGTFTTTTDDSGQFAVEIGDINIPMTFYVTAADDHNVESVPTEWEAAIEVDTPFTDVASDHWAAPHVSYLYDLNVINGIGNDLFGVDDELTRAQAAAILVRHEGGESNPNALDAFEDVDKDHEFAEEIDIALNEGFFKGVSEDSFAPDASMTRAEMAVLLERIYDIPTSEAAHPFTDVEAGKWYAESVANVYAAGVAKGTSEQRFAPEETITRGQYSVFLTRSMDENYRLK</sequence>
<gene>
    <name evidence="4" type="ORF">HNQ41_002038</name>
</gene>
<evidence type="ECO:0000256" key="2">
    <source>
        <dbReference type="SAM" id="SignalP"/>
    </source>
</evidence>
<proteinExistence type="predicted"/>
<dbReference type="InterPro" id="IPR051465">
    <property type="entry name" value="Cell_Envelope_Struct_Comp"/>
</dbReference>
<dbReference type="Gene3D" id="1.10.530.10">
    <property type="match status" value="1"/>
</dbReference>
<name>A0A840QR92_9BACI</name>
<dbReference type="Gene3D" id="2.30.30.40">
    <property type="entry name" value="SH3 Domains"/>
    <property type="match status" value="1"/>
</dbReference>
<evidence type="ECO:0000313" key="4">
    <source>
        <dbReference type="EMBL" id="MBB5173848.1"/>
    </source>
</evidence>
<dbReference type="InterPro" id="IPR023346">
    <property type="entry name" value="Lysozyme-like_dom_sf"/>
</dbReference>
<dbReference type="PANTHER" id="PTHR43308">
    <property type="entry name" value="OUTER MEMBRANE PROTEIN ALPHA-RELATED"/>
    <property type="match status" value="1"/>
</dbReference>
<dbReference type="Pfam" id="PF00395">
    <property type="entry name" value="SLH"/>
    <property type="match status" value="3"/>
</dbReference>
<dbReference type="InterPro" id="IPR008258">
    <property type="entry name" value="Transglycosylase_SLT_dom_1"/>
</dbReference>
<evidence type="ECO:0000259" key="3">
    <source>
        <dbReference type="PROSITE" id="PS51272"/>
    </source>
</evidence>
<dbReference type="SUPFAM" id="SSF53955">
    <property type="entry name" value="Lysozyme-like"/>
    <property type="match status" value="1"/>
</dbReference>
<dbReference type="InterPro" id="IPR003646">
    <property type="entry name" value="SH3-like_bac-type"/>
</dbReference>
<evidence type="ECO:0000256" key="1">
    <source>
        <dbReference type="ARBA" id="ARBA00022729"/>
    </source>
</evidence>
<comment type="caution">
    <text evidence="4">The sequence shown here is derived from an EMBL/GenBank/DDBJ whole genome shotgun (WGS) entry which is preliminary data.</text>
</comment>
<reference evidence="4 5" key="1">
    <citation type="submission" date="2020-08" db="EMBL/GenBank/DDBJ databases">
        <title>Genomic Encyclopedia of Type Strains, Phase IV (KMG-IV): sequencing the most valuable type-strain genomes for metagenomic binning, comparative biology and taxonomic classification.</title>
        <authorList>
            <person name="Goeker M."/>
        </authorList>
    </citation>
    <scope>NUCLEOTIDE SEQUENCE [LARGE SCALE GENOMIC DNA]</scope>
    <source>
        <strain evidence="4 5">DSM 24696</strain>
    </source>
</reference>
<feature type="domain" description="SLH" evidence="3">
    <location>
        <begin position="398"/>
        <end position="461"/>
    </location>
</feature>
<feature type="domain" description="SLH" evidence="3">
    <location>
        <begin position="519"/>
        <end position="579"/>
    </location>
</feature>
<dbReference type="Pfam" id="PF08239">
    <property type="entry name" value="SH3_3"/>
    <property type="match status" value="1"/>
</dbReference>
<dbReference type="EMBL" id="JACHHB010000008">
    <property type="protein sequence ID" value="MBB5173848.1"/>
    <property type="molecule type" value="Genomic_DNA"/>
</dbReference>
<feature type="domain" description="SLH" evidence="3">
    <location>
        <begin position="462"/>
        <end position="518"/>
    </location>
</feature>
<dbReference type="AlphaFoldDB" id="A0A840QR92"/>
<dbReference type="InterPro" id="IPR001119">
    <property type="entry name" value="SLH_dom"/>
</dbReference>
<evidence type="ECO:0000313" key="5">
    <source>
        <dbReference type="Proteomes" id="UP000551878"/>
    </source>
</evidence>
<dbReference type="RefSeq" id="WP_184664285.1">
    <property type="nucleotide sequence ID" value="NZ_JACHHB010000008.1"/>
</dbReference>
<dbReference type="Proteomes" id="UP000551878">
    <property type="component" value="Unassembled WGS sequence"/>
</dbReference>
<keyword evidence="5" id="KW-1185">Reference proteome</keyword>
<protein>
    <submittedName>
        <fullName evidence="4">Uncharacterized protein YgiM (DUF1202 family)</fullName>
    </submittedName>
</protein>
<feature type="chain" id="PRO_5039467930" evidence="2">
    <location>
        <begin position="20"/>
        <end position="579"/>
    </location>
</feature>
<accession>A0A840QR92</accession>